<dbReference type="STRING" id="428990.SAMN06295987_101150"/>
<keyword evidence="1" id="KW-0732">Signal</keyword>
<dbReference type="Proteomes" id="UP000190989">
    <property type="component" value="Unassembled WGS sequence"/>
</dbReference>
<gene>
    <name evidence="2" type="ORF">SAMN06295987_101150</name>
</gene>
<dbReference type="AlphaFoldDB" id="A0A1U6GRT5"/>
<dbReference type="RefSeq" id="WP_079729182.1">
    <property type="nucleotide sequence ID" value="NZ_FVZE01000001.1"/>
</dbReference>
<organism evidence="2 3">
    <name type="scientific">Novosphingobium mathurense</name>
    <dbReference type="NCBI Taxonomy" id="428990"/>
    <lineage>
        <taxon>Bacteria</taxon>
        <taxon>Pseudomonadati</taxon>
        <taxon>Pseudomonadota</taxon>
        <taxon>Alphaproteobacteria</taxon>
        <taxon>Sphingomonadales</taxon>
        <taxon>Sphingomonadaceae</taxon>
        <taxon>Novosphingobium</taxon>
    </lineage>
</organism>
<protein>
    <submittedName>
        <fullName evidence="2">UrcA family protein</fullName>
    </submittedName>
</protein>
<dbReference type="NCBIfam" id="TIGR04433">
    <property type="entry name" value="UrcA_uranyl"/>
    <property type="match status" value="1"/>
</dbReference>
<accession>A0A1U6GRT5</accession>
<evidence type="ECO:0000256" key="1">
    <source>
        <dbReference type="SAM" id="SignalP"/>
    </source>
</evidence>
<feature type="chain" id="PRO_5013341410" evidence="1">
    <location>
        <begin position="23"/>
        <end position="125"/>
    </location>
</feature>
<keyword evidence="3" id="KW-1185">Reference proteome</keyword>
<proteinExistence type="predicted"/>
<name>A0A1U6GRT5_9SPHN</name>
<feature type="signal peptide" evidence="1">
    <location>
        <begin position="1"/>
        <end position="22"/>
    </location>
</feature>
<dbReference type="InterPro" id="IPR030972">
    <property type="entry name" value="UrcA_uranyl"/>
</dbReference>
<sequence>MKRIHAAALAVIAFAIATPSLAEVVVKDTSWSKLPYREVRFNDLNLDTPQGIDRLNMRITSAVKTVCGQPDARIPREVAVTRTCRSESLERAFADRDSIMAARLAARDDPSRLAALTTSISIAAR</sequence>
<evidence type="ECO:0000313" key="2">
    <source>
        <dbReference type="EMBL" id="SLJ86241.1"/>
    </source>
</evidence>
<reference evidence="3" key="1">
    <citation type="submission" date="2017-02" db="EMBL/GenBank/DDBJ databases">
        <authorList>
            <person name="Varghese N."/>
            <person name="Submissions S."/>
        </authorList>
    </citation>
    <scope>NUCLEOTIDE SEQUENCE [LARGE SCALE GENOMIC DNA]</scope>
    <source>
        <strain evidence="3">SM117</strain>
    </source>
</reference>
<dbReference type="EMBL" id="FVZE01000001">
    <property type="protein sequence ID" value="SLJ86241.1"/>
    <property type="molecule type" value="Genomic_DNA"/>
</dbReference>
<evidence type="ECO:0000313" key="3">
    <source>
        <dbReference type="Proteomes" id="UP000190989"/>
    </source>
</evidence>